<keyword evidence="4" id="KW-1185">Reference proteome</keyword>
<evidence type="ECO:0000256" key="1">
    <source>
        <dbReference type="SAM" id="MobiDB-lite"/>
    </source>
</evidence>
<dbReference type="RefSeq" id="WP_378281188.1">
    <property type="nucleotide sequence ID" value="NZ_JBHSON010000008.1"/>
</dbReference>
<evidence type="ECO:0000313" key="4">
    <source>
        <dbReference type="Proteomes" id="UP001596074"/>
    </source>
</evidence>
<proteinExistence type="predicted"/>
<dbReference type="InterPro" id="IPR009057">
    <property type="entry name" value="Homeodomain-like_sf"/>
</dbReference>
<dbReference type="Gene3D" id="1.10.357.10">
    <property type="entry name" value="Tetracycline Repressor, domain 2"/>
    <property type="match status" value="1"/>
</dbReference>
<dbReference type="SUPFAM" id="SSF46689">
    <property type="entry name" value="Homeodomain-like"/>
    <property type="match status" value="1"/>
</dbReference>
<comment type="caution">
    <text evidence="3">The sequence shown here is derived from an EMBL/GenBank/DDBJ whole genome shotgun (WGS) entry which is preliminary data.</text>
</comment>
<feature type="domain" description="QsdR TetR regulatory C-terminal" evidence="2">
    <location>
        <begin position="89"/>
        <end position="198"/>
    </location>
</feature>
<dbReference type="InterPro" id="IPR041485">
    <property type="entry name" value="TetR_C_36"/>
</dbReference>
<dbReference type="InterPro" id="IPR036271">
    <property type="entry name" value="Tet_transcr_reg_TetR-rel_C_sf"/>
</dbReference>
<reference evidence="4" key="1">
    <citation type="journal article" date="2019" name="Int. J. Syst. Evol. Microbiol.">
        <title>The Global Catalogue of Microorganisms (GCM) 10K type strain sequencing project: providing services to taxonomists for standard genome sequencing and annotation.</title>
        <authorList>
            <consortium name="The Broad Institute Genomics Platform"/>
            <consortium name="The Broad Institute Genome Sequencing Center for Infectious Disease"/>
            <person name="Wu L."/>
            <person name="Ma J."/>
        </authorList>
    </citation>
    <scope>NUCLEOTIDE SEQUENCE [LARGE SCALE GENOMIC DNA]</scope>
    <source>
        <strain evidence="4">KCTC 42087</strain>
    </source>
</reference>
<feature type="region of interest" description="Disordered" evidence="1">
    <location>
        <begin position="1"/>
        <end position="20"/>
    </location>
</feature>
<dbReference type="Pfam" id="PF18598">
    <property type="entry name" value="TetR_C_36"/>
    <property type="match status" value="1"/>
</dbReference>
<protein>
    <submittedName>
        <fullName evidence="3">QsdR family transcriptional regulator</fullName>
    </submittedName>
</protein>
<sequence length="229" mass="24471">MNRVRRTPIGGVRSAEDGRAAGPEAAAAAATAHYLNGDPIDMSALAAELGVGRATLYRWVGSRERLLGTILAEMTERTYQVALRGVGGSGPERLLTMLDRFMRAVVDAAPLKAFTEREPRLFVRLATTPGPIEERAIALLSRELQREIDRGALHVALPTRTLAQAIVRISDSFMYAHHLGGSRPEIDTALEVIELLLRPSGGAPAVAHAVAHAVAPEADGTVPGRGVHR</sequence>
<dbReference type="Proteomes" id="UP001596074">
    <property type="component" value="Unassembled WGS sequence"/>
</dbReference>
<accession>A0ABW0ZU83</accession>
<name>A0ABW0ZU83_9ACTN</name>
<evidence type="ECO:0000313" key="3">
    <source>
        <dbReference type="EMBL" id="MFC5745566.1"/>
    </source>
</evidence>
<dbReference type="SUPFAM" id="SSF48498">
    <property type="entry name" value="Tetracyclin repressor-like, C-terminal domain"/>
    <property type="match status" value="1"/>
</dbReference>
<evidence type="ECO:0000259" key="2">
    <source>
        <dbReference type="Pfam" id="PF18598"/>
    </source>
</evidence>
<dbReference type="EMBL" id="JBHSON010000008">
    <property type="protein sequence ID" value="MFC5745566.1"/>
    <property type="molecule type" value="Genomic_DNA"/>
</dbReference>
<gene>
    <name evidence="3" type="ORF">ACFPZN_08105</name>
</gene>
<organism evidence="3 4">
    <name type="scientific">Actinomadura rugatobispora</name>
    <dbReference type="NCBI Taxonomy" id="1994"/>
    <lineage>
        <taxon>Bacteria</taxon>
        <taxon>Bacillati</taxon>
        <taxon>Actinomycetota</taxon>
        <taxon>Actinomycetes</taxon>
        <taxon>Streptosporangiales</taxon>
        <taxon>Thermomonosporaceae</taxon>
        <taxon>Actinomadura</taxon>
    </lineage>
</organism>